<feature type="transmembrane region" description="Helical" evidence="1">
    <location>
        <begin position="12"/>
        <end position="32"/>
    </location>
</feature>
<dbReference type="Proteomes" id="UP000219336">
    <property type="component" value="Unassembled WGS sequence"/>
</dbReference>
<dbReference type="AlphaFoldDB" id="A0A240EQF2"/>
<dbReference type="RefSeq" id="WP_158296237.1">
    <property type="nucleotide sequence ID" value="NZ_JBHSII010000006.1"/>
</dbReference>
<keyword evidence="1" id="KW-1133">Transmembrane helix</keyword>
<sequence>MNATFTILVKYLIKLVLPIVFLTCTSLIYLHYESKKTYEVVIIDSGVKNSELLLRGLKREADIFYLMKEEDGIDNIYKIIKEKENISTLHIVSHGENGTVHLGNARLNIKNINFYKDTLSKWNGSFEKDGRIILYGCNIAYDVHGKSFINTLKEIINLDIYASDNLTGSNKLDGDDVFEFQALKN</sequence>
<protein>
    <recommendedName>
        <fullName evidence="2">DUF4347 domain-containing protein</fullName>
    </recommendedName>
</protein>
<dbReference type="OrthoDB" id="6089850at2"/>
<reference evidence="4" key="1">
    <citation type="submission" date="2016-06" db="EMBL/GenBank/DDBJ databases">
        <authorList>
            <person name="Rodrigo-Torres L."/>
            <person name="Arahal R.D."/>
            <person name="Lucena T."/>
        </authorList>
    </citation>
    <scope>NUCLEOTIDE SEQUENCE [LARGE SCALE GENOMIC DNA]</scope>
    <source>
        <strain evidence="4">CECT8203</strain>
    </source>
</reference>
<dbReference type="InterPro" id="IPR025592">
    <property type="entry name" value="DUF4347"/>
</dbReference>
<evidence type="ECO:0000313" key="3">
    <source>
        <dbReference type="EMBL" id="SNX50897.1"/>
    </source>
</evidence>
<gene>
    <name evidence="3" type="ORF">VTH8203_04571</name>
</gene>
<name>A0A240EQF2_9VIBR</name>
<evidence type="ECO:0000256" key="1">
    <source>
        <dbReference type="SAM" id="Phobius"/>
    </source>
</evidence>
<evidence type="ECO:0000259" key="2">
    <source>
        <dbReference type="Pfam" id="PF14252"/>
    </source>
</evidence>
<dbReference type="EMBL" id="OANU01000170">
    <property type="protein sequence ID" value="SNX50897.1"/>
    <property type="molecule type" value="Genomic_DNA"/>
</dbReference>
<proteinExistence type="predicted"/>
<keyword evidence="1" id="KW-0812">Transmembrane</keyword>
<organism evidence="3 4">
    <name type="scientific">Vibrio thalassae</name>
    <dbReference type="NCBI Taxonomy" id="1243014"/>
    <lineage>
        <taxon>Bacteria</taxon>
        <taxon>Pseudomonadati</taxon>
        <taxon>Pseudomonadota</taxon>
        <taxon>Gammaproteobacteria</taxon>
        <taxon>Vibrionales</taxon>
        <taxon>Vibrionaceae</taxon>
        <taxon>Vibrio</taxon>
    </lineage>
</organism>
<feature type="domain" description="DUF4347" evidence="2">
    <location>
        <begin position="40"/>
        <end position="181"/>
    </location>
</feature>
<keyword evidence="4" id="KW-1185">Reference proteome</keyword>
<keyword evidence="1" id="KW-0472">Membrane</keyword>
<dbReference type="Pfam" id="PF14252">
    <property type="entry name" value="DUF4347"/>
    <property type="match status" value="1"/>
</dbReference>
<evidence type="ECO:0000313" key="4">
    <source>
        <dbReference type="Proteomes" id="UP000219336"/>
    </source>
</evidence>
<accession>A0A240EQF2</accession>